<evidence type="ECO:0000313" key="2">
    <source>
        <dbReference type="EMBL" id="EOA81442.1"/>
    </source>
</evidence>
<feature type="compositionally biased region" description="Polar residues" evidence="1">
    <location>
        <begin position="116"/>
        <end position="126"/>
    </location>
</feature>
<dbReference type="Proteomes" id="UP000016935">
    <property type="component" value="Unassembled WGS sequence"/>
</dbReference>
<dbReference type="AlphaFoldDB" id="R0JYW7"/>
<feature type="compositionally biased region" description="Low complexity" evidence="1">
    <location>
        <begin position="82"/>
        <end position="91"/>
    </location>
</feature>
<reference evidence="2 3" key="1">
    <citation type="journal article" date="2012" name="PLoS Pathog.">
        <title>Diverse lifestyles and strategies of plant pathogenesis encoded in the genomes of eighteen Dothideomycetes fungi.</title>
        <authorList>
            <person name="Ohm R.A."/>
            <person name="Feau N."/>
            <person name="Henrissat B."/>
            <person name="Schoch C.L."/>
            <person name="Horwitz B.A."/>
            <person name="Barry K.W."/>
            <person name="Condon B.J."/>
            <person name="Copeland A.C."/>
            <person name="Dhillon B."/>
            <person name="Glaser F."/>
            <person name="Hesse C.N."/>
            <person name="Kosti I."/>
            <person name="LaButti K."/>
            <person name="Lindquist E.A."/>
            <person name="Lucas S."/>
            <person name="Salamov A.A."/>
            <person name="Bradshaw R.E."/>
            <person name="Ciuffetti L."/>
            <person name="Hamelin R.C."/>
            <person name="Kema G.H.J."/>
            <person name="Lawrence C."/>
            <person name="Scott J.A."/>
            <person name="Spatafora J.W."/>
            <person name="Turgeon B.G."/>
            <person name="de Wit P.J.G.M."/>
            <person name="Zhong S."/>
            <person name="Goodwin S.B."/>
            <person name="Grigoriev I.V."/>
        </authorList>
    </citation>
    <scope>NUCLEOTIDE SEQUENCE [LARGE SCALE GENOMIC DNA]</scope>
    <source>
        <strain evidence="3">28A</strain>
    </source>
</reference>
<dbReference type="RefSeq" id="XP_008030906.1">
    <property type="nucleotide sequence ID" value="XM_008032715.1"/>
</dbReference>
<dbReference type="GeneID" id="19401860"/>
<keyword evidence="3" id="KW-1185">Reference proteome</keyword>
<feature type="region of interest" description="Disordered" evidence="1">
    <location>
        <begin position="29"/>
        <end position="384"/>
    </location>
</feature>
<feature type="compositionally biased region" description="Basic and acidic residues" evidence="1">
    <location>
        <begin position="69"/>
        <end position="79"/>
    </location>
</feature>
<organism evidence="2 3">
    <name type="scientific">Exserohilum turcicum (strain 28A)</name>
    <name type="common">Northern leaf blight fungus</name>
    <name type="synonym">Setosphaeria turcica</name>
    <dbReference type="NCBI Taxonomy" id="671987"/>
    <lineage>
        <taxon>Eukaryota</taxon>
        <taxon>Fungi</taxon>
        <taxon>Dikarya</taxon>
        <taxon>Ascomycota</taxon>
        <taxon>Pezizomycotina</taxon>
        <taxon>Dothideomycetes</taxon>
        <taxon>Pleosporomycetidae</taxon>
        <taxon>Pleosporales</taxon>
        <taxon>Pleosporineae</taxon>
        <taxon>Pleosporaceae</taxon>
        <taxon>Exserohilum</taxon>
    </lineage>
</organism>
<protein>
    <submittedName>
        <fullName evidence="2">Uncharacterized protein</fullName>
    </submittedName>
</protein>
<proteinExistence type="predicted"/>
<feature type="compositionally biased region" description="Low complexity" evidence="1">
    <location>
        <begin position="486"/>
        <end position="507"/>
    </location>
</feature>
<gene>
    <name evidence="2" type="ORF">SETTUDRAFT_181655</name>
</gene>
<evidence type="ECO:0000256" key="1">
    <source>
        <dbReference type="SAM" id="MobiDB-lite"/>
    </source>
</evidence>
<accession>R0JYW7</accession>
<reference evidence="2 3" key="2">
    <citation type="journal article" date="2013" name="PLoS Genet.">
        <title>Comparative genome structure, secondary metabolite, and effector coding capacity across Cochliobolus pathogens.</title>
        <authorList>
            <person name="Condon B.J."/>
            <person name="Leng Y."/>
            <person name="Wu D."/>
            <person name="Bushley K.E."/>
            <person name="Ohm R.A."/>
            <person name="Otillar R."/>
            <person name="Martin J."/>
            <person name="Schackwitz W."/>
            <person name="Grimwood J."/>
            <person name="MohdZainudin N."/>
            <person name="Xue C."/>
            <person name="Wang R."/>
            <person name="Manning V.A."/>
            <person name="Dhillon B."/>
            <person name="Tu Z.J."/>
            <person name="Steffenson B.J."/>
            <person name="Salamov A."/>
            <person name="Sun H."/>
            <person name="Lowry S."/>
            <person name="LaButti K."/>
            <person name="Han J."/>
            <person name="Copeland A."/>
            <person name="Lindquist E."/>
            <person name="Barry K."/>
            <person name="Schmutz J."/>
            <person name="Baker S.E."/>
            <person name="Ciuffetti L.M."/>
            <person name="Grigoriev I.V."/>
            <person name="Zhong S."/>
            <person name="Turgeon B.G."/>
        </authorList>
    </citation>
    <scope>NUCLEOTIDE SEQUENCE [LARGE SCALE GENOMIC DNA]</scope>
    <source>
        <strain evidence="3">28A</strain>
    </source>
</reference>
<name>R0JYW7_EXST2</name>
<dbReference type="HOGENOM" id="CLU_475633_0_0_1"/>
<feature type="compositionally biased region" description="Basic and acidic residues" evidence="1">
    <location>
        <begin position="156"/>
        <end position="181"/>
    </location>
</feature>
<feature type="compositionally biased region" description="Pro residues" evidence="1">
    <location>
        <begin position="40"/>
        <end position="51"/>
    </location>
</feature>
<evidence type="ECO:0000313" key="3">
    <source>
        <dbReference type="Proteomes" id="UP000016935"/>
    </source>
</evidence>
<feature type="region of interest" description="Disordered" evidence="1">
    <location>
        <begin position="486"/>
        <end position="525"/>
    </location>
</feature>
<dbReference type="eggNOG" id="ENOG502T105">
    <property type="taxonomic scope" value="Eukaryota"/>
</dbReference>
<dbReference type="EMBL" id="KB908866">
    <property type="protein sequence ID" value="EOA81442.1"/>
    <property type="molecule type" value="Genomic_DNA"/>
</dbReference>
<feature type="compositionally biased region" description="Polar residues" evidence="1">
    <location>
        <begin position="183"/>
        <end position="193"/>
    </location>
</feature>
<dbReference type="STRING" id="671987.R0JYW7"/>
<dbReference type="OrthoDB" id="5425130at2759"/>
<sequence length="659" mass="70242">MAQQSLAATPSSRQDIVSALLSDYYGNSFGDEKSPSVYSPEPPTSQLPPLPPRKDSLVARKPVPAAQRMDAKFQLRDDQDAPVSPSSSGEDSPSRPRKRIVSRSLSRGSKPASLKLTISNGSTATFPSAPEPQEQSQSVPSPDFAAGNHPPPPPPKAEERNANKEEMGSKLSKQAKERARSDSLLSSGKSRQASLVKRKEVPQASSKSFKSLAELGNGPRGRKGAPAAPTSAPRKQSVGTPESMAKPSEAQREEAPRNMQAQFPPTPDEEKDDAETLAQPKKAFGLPTNPRVHALASPVHMHSDSSSGLSSLKAMRPAPPAPTVVNVHTTTPEPTPSPTLKPVLAKRDGEISPFSPLPPPNNPTSLVGYHHQQQRVSVEPEPQSNPVVVPVVAVTQQEDLSSSPSPLSANPGLPYAPTPPIHANTPLRITSLEFPASKDTRPMSAPSRPVSMTLNGANLSFTPGPSVLTTPIAEVEAVEAAAPAPVVNTNNDTTTTTTTTTKEASPAAPQPEHHQPPTSDEAEDQSPFIPLTQQAIPLPLTLIPHITTKHTSCYTNHAQNIWSNNLFQPLGCMVCHENTKERKWSCTWCQLRICRPCSDELRRVPGRDVAVLVQARRALEEKFGTGIANTGDAGRGVAGMLQMDAAAAAAAGVVREEMR</sequence>